<evidence type="ECO:0000313" key="1">
    <source>
        <dbReference type="EMBL" id="GFR01517.1"/>
    </source>
</evidence>
<reference evidence="1" key="1">
    <citation type="submission" date="2020-07" db="EMBL/GenBank/DDBJ databases">
        <title>Multicomponent nature underlies the extraordinary mechanical properties of spider dragline silk.</title>
        <authorList>
            <person name="Kono N."/>
            <person name="Nakamura H."/>
            <person name="Mori M."/>
            <person name="Yoshida Y."/>
            <person name="Ohtoshi R."/>
            <person name="Malay A.D."/>
            <person name="Moran D.A.P."/>
            <person name="Tomita M."/>
            <person name="Numata K."/>
            <person name="Arakawa K."/>
        </authorList>
    </citation>
    <scope>NUCLEOTIDE SEQUENCE</scope>
</reference>
<dbReference type="AlphaFoldDB" id="A0A8X6GCG9"/>
<dbReference type="Proteomes" id="UP000887116">
    <property type="component" value="Unassembled WGS sequence"/>
</dbReference>
<gene>
    <name evidence="1" type="ORF">TNCT_225561</name>
</gene>
<organism evidence="1 2">
    <name type="scientific">Trichonephila clavata</name>
    <name type="common">Joro spider</name>
    <name type="synonym">Nephila clavata</name>
    <dbReference type="NCBI Taxonomy" id="2740835"/>
    <lineage>
        <taxon>Eukaryota</taxon>
        <taxon>Metazoa</taxon>
        <taxon>Ecdysozoa</taxon>
        <taxon>Arthropoda</taxon>
        <taxon>Chelicerata</taxon>
        <taxon>Arachnida</taxon>
        <taxon>Araneae</taxon>
        <taxon>Araneomorphae</taxon>
        <taxon>Entelegynae</taxon>
        <taxon>Araneoidea</taxon>
        <taxon>Nephilidae</taxon>
        <taxon>Trichonephila</taxon>
    </lineage>
</organism>
<evidence type="ECO:0008006" key="3">
    <source>
        <dbReference type="Google" id="ProtNLM"/>
    </source>
</evidence>
<proteinExistence type="predicted"/>
<accession>A0A8X6GCG9</accession>
<protein>
    <recommendedName>
        <fullName evidence="3">RNA-directed DNA polymerase from mobile element jockey</fullName>
    </recommendedName>
</protein>
<dbReference type="OrthoDB" id="6514113at2759"/>
<comment type="caution">
    <text evidence="1">The sequence shown here is derived from an EMBL/GenBank/DDBJ whole genome shotgun (WGS) entry which is preliminary data.</text>
</comment>
<keyword evidence="2" id="KW-1185">Reference proteome</keyword>
<dbReference type="EMBL" id="BMAO01015402">
    <property type="protein sequence ID" value="GFR01517.1"/>
    <property type="molecule type" value="Genomic_DNA"/>
</dbReference>
<sequence>MARNRKPSQIPPLLGHYGLVYSIQNKANLIMETLEESNPRKKENLTPYNDDHIDLVDREVRRYFRNYRLLSPPLIILQEICKIILSLDNKKKTPGFDQVKNIVLKSLPINAITNLTNIFNNSFLLQYFSDAWKYATITILPSQGNIRSFQ</sequence>
<name>A0A8X6GCG9_TRICU</name>
<evidence type="ECO:0000313" key="2">
    <source>
        <dbReference type="Proteomes" id="UP000887116"/>
    </source>
</evidence>